<name>A0AA46E0W3_9FUSO</name>
<feature type="domain" description="ABC3 transporter permease C-terminal" evidence="8">
    <location>
        <begin position="259"/>
        <end position="390"/>
    </location>
</feature>
<feature type="transmembrane region" description="Helical" evidence="7">
    <location>
        <begin position="256"/>
        <end position="279"/>
    </location>
</feature>
<dbReference type="InterPro" id="IPR003838">
    <property type="entry name" value="ABC3_permease_C"/>
</dbReference>
<evidence type="ECO:0000313" key="11">
    <source>
        <dbReference type="Proteomes" id="UP000294678"/>
    </source>
</evidence>
<feature type="transmembrane region" description="Helical" evidence="7">
    <location>
        <begin position="355"/>
        <end position="380"/>
    </location>
</feature>
<dbReference type="RefSeq" id="WP_134111966.1">
    <property type="nucleotide sequence ID" value="NZ_SOBG01000001.1"/>
</dbReference>
<evidence type="ECO:0000259" key="9">
    <source>
        <dbReference type="Pfam" id="PF12704"/>
    </source>
</evidence>
<dbReference type="PANTHER" id="PTHR30489:SF0">
    <property type="entry name" value="LIPOPROTEIN-RELEASING SYSTEM TRANSMEMBRANE PROTEIN LOLE"/>
    <property type="match status" value="1"/>
</dbReference>
<keyword evidence="4 7" id="KW-0812">Transmembrane</keyword>
<dbReference type="PANTHER" id="PTHR30489">
    <property type="entry name" value="LIPOPROTEIN-RELEASING SYSTEM TRANSMEMBRANE PROTEIN LOLE"/>
    <property type="match status" value="1"/>
</dbReference>
<dbReference type="InterPro" id="IPR025857">
    <property type="entry name" value="MacB_PCD"/>
</dbReference>
<organism evidence="10 11">
    <name type="scientific">Hypnocyclicus thermotrophus</name>
    <dbReference type="NCBI Taxonomy" id="1627895"/>
    <lineage>
        <taxon>Bacteria</taxon>
        <taxon>Fusobacteriati</taxon>
        <taxon>Fusobacteriota</taxon>
        <taxon>Fusobacteriia</taxon>
        <taxon>Fusobacteriales</taxon>
        <taxon>Fusobacteriaceae</taxon>
        <taxon>Hypnocyclicus</taxon>
    </lineage>
</organism>
<evidence type="ECO:0000259" key="8">
    <source>
        <dbReference type="Pfam" id="PF02687"/>
    </source>
</evidence>
<dbReference type="GO" id="GO:0098797">
    <property type="term" value="C:plasma membrane protein complex"/>
    <property type="evidence" value="ECO:0007669"/>
    <property type="project" value="TreeGrafter"/>
</dbReference>
<dbReference type="Proteomes" id="UP000294678">
    <property type="component" value="Unassembled WGS sequence"/>
</dbReference>
<evidence type="ECO:0000256" key="1">
    <source>
        <dbReference type="ARBA" id="ARBA00004651"/>
    </source>
</evidence>
<keyword evidence="6 7" id="KW-0472">Membrane</keyword>
<reference evidence="10 11" key="1">
    <citation type="submission" date="2019-03" db="EMBL/GenBank/DDBJ databases">
        <title>Genomic Encyclopedia of Type Strains, Phase IV (KMG-IV): sequencing the most valuable type-strain genomes for metagenomic binning, comparative biology and taxonomic classification.</title>
        <authorList>
            <person name="Goeker M."/>
        </authorList>
    </citation>
    <scope>NUCLEOTIDE SEQUENCE [LARGE SCALE GENOMIC DNA]</scope>
    <source>
        <strain evidence="10 11">DSM 100055</strain>
    </source>
</reference>
<evidence type="ECO:0000256" key="7">
    <source>
        <dbReference type="SAM" id="Phobius"/>
    </source>
</evidence>
<keyword evidence="11" id="KW-1185">Reference proteome</keyword>
<evidence type="ECO:0000256" key="6">
    <source>
        <dbReference type="ARBA" id="ARBA00023136"/>
    </source>
</evidence>
<gene>
    <name evidence="10" type="ORF">EV215_0173</name>
</gene>
<comment type="similarity">
    <text evidence="2">Belongs to the ABC-4 integral membrane protein family. LolC/E subfamily.</text>
</comment>
<feature type="transmembrane region" description="Helical" evidence="7">
    <location>
        <begin position="300"/>
        <end position="326"/>
    </location>
</feature>
<comment type="caution">
    <text evidence="10">The sequence shown here is derived from an EMBL/GenBank/DDBJ whole genome shotgun (WGS) entry which is preliminary data.</text>
</comment>
<keyword evidence="3" id="KW-1003">Cell membrane</keyword>
<dbReference type="Pfam" id="PF02687">
    <property type="entry name" value="FtsX"/>
    <property type="match status" value="1"/>
</dbReference>
<dbReference type="AlphaFoldDB" id="A0AA46E0W3"/>
<accession>A0AA46E0W3</accession>
<evidence type="ECO:0000313" key="10">
    <source>
        <dbReference type="EMBL" id="TDT72373.1"/>
    </source>
</evidence>
<evidence type="ECO:0000256" key="5">
    <source>
        <dbReference type="ARBA" id="ARBA00022989"/>
    </source>
</evidence>
<keyword evidence="5 7" id="KW-1133">Transmembrane helix</keyword>
<comment type="subcellular location">
    <subcellularLocation>
        <location evidence="1">Cell membrane</location>
        <topology evidence="1">Multi-pass membrane protein</topology>
    </subcellularLocation>
</comment>
<evidence type="ECO:0000256" key="3">
    <source>
        <dbReference type="ARBA" id="ARBA00022475"/>
    </source>
</evidence>
<dbReference type="GO" id="GO:0044874">
    <property type="term" value="P:lipoprotein localization to outer membrane"/>
    <property type="evidence" value="ECO:0007669"/>
    <property type="project" value="TreeGrafter"/>
</dbReference>
<dbReference type="EMBL" id="SOBG01000001">
    <property type="protein sequence ID" value="TDT72373.1"/>
    <property type="molecule type" value="Genomic_DNA"/>
</dbReference>
<evidence type="ECO:0000256" key="4">
    <source>
        <dbReference type="ARBA" id="ARBA00022692"/>
    </source>
</evidence>
<proteinExistence type="inferred from homology"/>
<feature type="domain" description="MacB-like periplasmic core" evidence="9">
    <location>
        <begin position="17"/>
        <end position="207"/>
    </location>
</feature>
<dbReference type="Pfam" id="PF12704">
    <property type="entry name" value="MacB_PCD"/>
    <property type="match status" value="1"/>
</dbReference>
<dbReference type="InterPro" id="IPR051447">
    <property type="entry name" value="Lipoprotein-release_system"/>
</dbReference>
<protein>
    <submittedName>
        <fullName evidence="10">ABC transport system permease protein</fullName>
    </submittedName>
</protein>
<sequence>MIFKMAFRNIFRHKIRTFLTLIIIIVGVMVAILGEGLNRGLERQIIDTSIRTEIGINKLYQKGYYDEKEDNDSKDFLIENEKEIREILKNKKSAYRIYFNGSINNGVEELQINFYGVDRSEEDKIFNRSSYLLKGNFLKNKKNIVIGYELANLLNLKIGDSITIIARTKDNNINAYDLIIGGILKTENPFIDGKTAFIDINFAKEFIDIDKINDIVVNEELTKDEIKKLNDLGVRVVNYKEELSGLLDIVKIRRKAFGIISIVILLMAGVGIINTMLMVMLERRKEIGILMANGMRKKEILILFLYEGMMLGVFGSLIGFILGSIITLKLQQTGIPLPQDFNDGGFALPISQKFYVYYDFGISFIYFIVGVVVALFASFYPSNKATKLEPVEVIRNN</sequence>
<evidence type="ECO:0000256" key="2">
    <source>
        <dbReference type="ARBA" id="ARBA00005236"/>
    </source>
</evidence>